<evidence type="ECO:0000313" key="2">
    <source>
        <dbReference type="Ensembl" id="ENSSANP00000096278.1"/>
    </source>
</evidence>
<keyword evidence="3" id="KW-1185">Reference proteome</keyword>
<dbReference type="InterPro" id="IPR029526">
    <property type="entry name" value="PGBD"/>
</dbReference>
<reference evidence="2" key="1">
    <citation type="submission" date="2025-08" db="UniProtKB">
        <authorList>
            <consortium name="Ensembl"/>
        </authorList>
    </citation>
    <scope>IDENTIFICATION</scope>
</reference>
<dbReference type="Ensembl" id="ENSSANT00000102273.1">
    <property type="protein sequence ID" value="ENSSANP00000096278.1"/>
    <property type="gene ID" value="ENSSANG00000047476.1"/>
</dbReference>
<evidence type="ECO:0000259" key="1">
    <source>
        <dbReference type="Pfam" id="PF13843"/>
    </source>
</evidence>
<protein>
    <recommendedName>
        <fullName evidence="1">PiggyBac transposable element-derived protein domain-containing protein</fullName>
    </recommendedName>
</protein>
<sequence length="450" mass="51690">MLVCYLHTGTHRECEDSAGLFFSLQTSAVDAERQETNITEQGERISQTNTLYCYFGLLFYMAMLKLMSIRDYWRQDSLFSVPFPATIMSRDRYRTISWNLHMSHPDADQDNDRKRGTAEHDRLFRVRPLMDTIRHACKAIYHPRKNLAVDERMVACKAHTGMTQYMKAKPTRWGFKLFVLADSSNGYTVDFAVYTGKNNFPTGHGLSYDAVTSLLDRTVLGSGYHVYMDNFYTSPKLLSDLFALKFGACGTYRDNRKDCPRNAANSLIKKSVRGSIRWIRDKHLVSVCSTIHAAYTGDTVQRRVKTQNGWRTKSFPCPAPVTAYNQQMGGVDLSDQLLQYYSTQHKTMKWYRKLFLHFLDIAATNAFIVHKELYELCGVSQKIPPKRTSVDHVPFPGAEQASDATTGRRTCVLCKAKHGKRQDTPWKCQACDVHLCVQLKRNCFLEWHKV</sequence>
<feature type="domain" description="PiggyBac transposable element-derived protein" evidence="1">
    <location>
        <begin position="48"/>
        <end position="367"/>
    </location>
</feature>
<accession>A0A671SK44</accession>
<reference evidence="2" key="2">
    <citation type="submission" date="2025-09" db="UniProtKB">
        <authorList>
            <consortium name="Ensembl"/>
        </authorList>
    </citation>
    <scope>IDENTIFICATION</scope>
</reference>
<dbReference type="AlphaFoldDB" id="A0A671SK44"/>
<organism evidence="2 3">
    <name type="scientific">Sinocyclocheilus anshuiensis</name>
    <dbReference type="NCBI Taxonomy" id="1608454"/>
    <lineage>
        <taxon>Eukaryota</taxon>
        <taxon>Metazoa</taxon>
        <taxon>Chordata</taxon>
        <taxon>Craniata</taxon>
        <taxon>Vertebrata</taxon>
        <taxon>Euteleostomi</taxon>
        <taxon>Actinopterygii</taxon>
        <taxon>Neopterygii</taxon>
        <taxon>Teleostei</taxon>
        <taxon>Ostariophysi</taxon>
        <taxon>Cypriniformes</taxon>
        <taxon>Cyprinidae</taxon>
        <taxon>Cyprininae</taxon>
        <taxon>Sinocyclocheilus</taxon>
    </lineage>
</organism>
<evidence type="ECO:0000313" key="3">
    <source>
        <dbReference type="Proteomes" id="UP000472260"/>
    </source>
</evidence>
<dbReference type="Pfam" id="PF13843">
    <property type="entry name" value="DDE_Tnp_1_7"/>
    <property type="match status" value="1"/>
</dbReference>
<dbReference type="Proteomes" id="UP000472260">
    <property type="component" value="Unassembled WGS sequence"/>
</dbReference>
<name>A0A671SK44_9TELE</name>
<dbReference type="PANTHER" id="PTHR46599">
    <property type="entry name" value="PIGGYBAC TRANSPOSABLE ELEMENT-DERIVED PROTEIN 4"/>
    <property type="match status" value="1"/>
</dbReference>
<proteinExistence type="predicted"/>
<dbReference type="PANTHER" id="PTHR46599:SF3">
    <property type="entry name" value="PIGGYBAC TRANSPOSABLE ELEMENT-DERIVED PROTEIN 4"/>
    <property type="match status" value="1"/>
</dbReference>